<dbReference type="Gene3D" id="3.20.20.70">
    <property type="entry name" value="Aldolase class I"/>
    <property type="match status" value="1"/>
</dbReference>
<dbReference type="GO" id="GO:0051536">
    <property type="term" value="F:iron-sulfur cluster binding"/>
    <property type="evidence" value="ECO:0007669"/>
    <property type="project" value="UniProtKB-KW"/>
</dbReference>
<gene>
    <name evidence="6" type="ORF">AKJ61_00755</name>
</gene>
<protein>
    <recommendedName>
        <fullName evidence="5">Radical SAM core domain-containing protein</fullName>
    </recommendedName>
</protein>
<organism evidence="6 7">
    <name type="scientific">candidate division MSBL1 archaeon SCGC-AAA259B11</name>
    <dbReference type="NCBI Taxonomy" id="1698260"/>
    <lineage>
        <taxon>Archaea</taxon>
        <taxon>Methanobacteriati</taxon>
        <taxon>Methanobacteriota</taxon>
        <taxon>candidate division MSBL1</taxon>
    </lineage>
</organism>
<dbReference type="SFLD" id="SFLDG01067">
    <property type="entry name" value="SPASM/twitch_domain_containing"/>
    <property type="match status" value="1"/>
</dbReference>
<comment type="caution">
    <text evidence="6">The sequence shown here is derived from an EMBL/GenBank/DDBJ whole genome shotgun (WGS) entry which is preliminary data.</text>
</comment>
<dbReference type="EMBL" id="LHXK01000006">
    <property type="protein sequence ID" value="KXA90363.1"/>
    <property type="molecule type" value="Genomic_DNA"/>
</dbReference>
<evidence type="ECO:0000259" key="5">
    <source>
        <dbReference type="PROSITE" id="PS51918"/>
    </source>
</evidence>
<evidence type="ECO:0000256" key="1">
    <source>
        <dbReference type="ARBA" id="ARBA00022691"/>
    </source>
</evidence>
<dbReference type="SFLD" id="SFLDS00029">
    <property type="entry name" value="Radical_SAM"/>
    <property type="match status" value="1"/>
</dbReference>
<keyword evidence="3" id="KW-0408">Iron</keyword>
<dbReference type="InterPro" id="IPR050377">
    <property type="entry name" value="Radical_SAM_PqqE_MftC-like"/>
</dbReference>
<dbReference type="SUPFAM" id="SSF102114">
    <property type="entry name" value="Radical SAM enzymes"/>
    <property type="match status" value="1"/>
</dbReference>
<dbReference type="GO" id="GO:0046872">
    <property type="term" value="F:metal ion binding"/>
    <property type="evidence" value="ECO:0007669"/>
    <property type="project" value="UniProtKB-KW"/>
</dbReference>
<dbReference type="Proteomes" id="UP000070184">
    <property type="component" value="Unassembled WGS sequence"/>
</dbReference>
<reference evidence="6 7" key="1">
    <citation type="journal article" date="2016" name="Sci. Rep.">
        <title>Metabolic traits of an uncultured archaeal lineage -MSBL1- from brine pools of the Red Sea.</title>
        <authorList>
            <person name="Mwirichia R."/>
            <person name="Alam I."/>
            <person name="Rashid M."/>
            <person name="Vinu M."/>
            <person name="Ba-Alawi W."/>
            <person name="Anthony Kamau A."/>
            <person name="Kamanda Ngugi D."/>
            <person name="Goker M."/>
            <person name="Klenk H.P."/>
            <person name="Bajic V."/>
            <person name="Stingl U."/>
        </authorList>
    </citation>
    <scope>NUCLEOTIDE SEQUENCE [LARGE SCALE GENOMIC DNA]</scope>
    <source>
        <strain evidence="6">SCGC-AAA259B11</strain>
    </source>
</reference>
<evidence type="ECO:0000313" key="7">
    <source>
        <dbReference type="Proteomes" id="UP000070184"/>
    </source>
</evidence>
<dbReference type="PANTHER" id="PTHR11228:SF7">
    <property type="entry name" value="PQQA PEPTIDE CYCLASE"/>
    <property type="match status" value="1"/>
</dbReference>
<evidence type="ECO:0000256" key="4">
    <source>
        <dbReference type="ARBA" id="ARBA00023014"/>
    </source>
</evidence>
<dbReference type="GO" id="GO:0003824">
    <property type="term" value="F:catalytic activity"/>
    <property type="evidence" value="ECO:0007669"/>
    <property type="project" value="InterPro"/>
</dbReference>
<dbReference type="PROSITE" id="PS51918">
    <property type="entry name" value="RADICAL_SAM"/>
    <property type="match status" value="1"/>
</dbReference>
<evidence type="ECO:0000313" key="6">
    <source>
        <dbReference type="EMBL" id="KXA90363.1"/>
    </source>
</evidence>
<keyword evidence="1" id="KW-0949">S-adenosyl-L-methionine</keyword>
<dbReference type="InterPro" id="IPR013785">
    <property type="entry name" value="Aldolase_TIM"/>
</dbReference>
<sequence length="288" mass="32328">MIVRIEPYGALVYSKRRAVTVRMNKCEAKRYLSYEGSFPNDLTAPEIVHLEISNRCTKDCGYCYVEKKGDELPTEKWKGIIEDLAENRVLQVTFGGGEPFLRDDLYELALYADDIGMNTAVTTNGDPLEPSFKVSVFRQVNFSVHGNLGELKPKILATQDFTEVGINFVLKEEYEGLLEPTAEFCRENDVELLLLSYKPVNGDEREAIAPQEVYRRAESLADKGAPVAVDGMTCHKCMAARRFVDVDSEGNVTPCSFVREPIGNLLESSFSEIWAGREVPQSCPYRIA</sequence>
<accession>A0A133U845</accession>
<evidence type="ECO:0000256" key="3">
    <source>
        <dbReference type="ARBA" id="ARBA00023004"/>
    </source>
</evidence>
<dbReference type="CDD" id="cd01335">
    <property type="entry name" value="Radical_SAM"/>
    <property type="match status" value="1"/>
</dbReference>
<proteinExistence type="predicted"/>
<dbReference type="InterPro" id="IPR023885">
    <property type="entry name" value="4Fe4S-binding_SPASM_dom"/>
</dbReference>
<dbReference type="Pfam" id="PF04055">
    <property type="entry name" value="Radical_SAM"/>
    <property type="match status" value="1"/>
</dbReference>
<dbReference type="Pfam" id="PF13186">
    <property type="entry name" value="SPASM"/>
    <property type="match status" value="1"/>
</dbReference>
<keyword evidence="2" id="KW-0479">Metal-binding</keyword>
<evidence type="ECO:0000256" key="2">
    <source>
        <dbReference type="ARBA" id="ARBA00022723"/>
    </source>
</evidence>
<dbReference type="InterPro" id="IPR007197">
    <property type="entry name" value="rSAM"/>
</dbReference>
<keyword evidence="7" id="KW-1185">Reference proteome</keyword>
<feature type="domain" description="Radical SAM core" evidence="5">
    <location>
        <begin position="42"/>
        <end position="226"/>
    </location>
</feature>
<name>A0A133U845_9EURY</name>
<dbReference type="InterPro" id="IPR058240">
    <property type="entry name" value="rSAM_sf"/>
</dbReference>
<dbReference type="AlphaFoldDB" id="A0A133U845"/>
<dbReference type="PANTHER" id="PTHR11228">
    <property type="entry name" value="RADICAL SAM DOMAIN PROTEIN"/>
    <property type="match status" value="1"/>
</dbReference>
<keyword evidence="4" id="KW-0411">Iron-sulfur</keyword>